<evidence type="ECO:0000313" key="5">
    <source>
        <dbReference type="EMBL" id="TFI59452.1"/>
    </source>
</evidence>
<feature type="modified residue" description="N6-(pyridoxal phosphate)lysine" evidence="3">
    <location>
        <position position="199"/>
    </location>
</feature>
<dbReference type="RefSeq" id="WP_135084138.1">
    <property type="nucleotide sequence ID" value="NZ_SPDV01000007.1"/>
</dbReference>
<dbReference type="Pfam" id="PF01053">
    <property type="entry name" value="Cys_Met_Meta_PP"/>
    <property type="match status" value="1"/>
</dbReference>
<dbReference type="GO" id="GO:0003962">
    <property type="term" value="F:cystathionine gamma-synthase activity"/>
    <property type="evidence" value="ECO:0007669"/>
    <property type="project" value="TreeGrafter"/>
</dbReference>
<dbReference type="Gene3D" id="3.90.1150.10">
    <property type="entry name" value="Aspartate Aminotransferase, domain 1"/>
    <property type="match status" value="1"/>
</dbReference>
<evidence type="ECO:0000313" key="6">
    <source>
        <dbReference type="Proteomes" id="UP000298213"/>
    </source>
</evidence>
<evidence type="ECO:0000256" key="1">
    <source>
        <dbReference type="ARBA" id="ARBA00001933"/>
    </source>
</evidence>
<dbReference type="AlphaFoldDB" id="A0A4Y8ZVU3"/>
<organism evidence="5 6">
    <name type="scientific">Sphingomonas parva</name>
    <dbReference type="NCBI Taxonomy" id="2555898"/>
    <lineage>
        <taxon>Bacteria</taxon>
        <taxon>Pseudomonadati</taxon>
        <taxon>Pseudomonadota</taxon>
        <taxon>Alphaproteobacteria</taxon>
        <taxon>Sphingomonadales</taxon>
        <taxon>Sphingomonadaceae</taxon>
        <taxon>Sphingomonas</taxon>
    </lineage>
</organism>
<comment type="caution">
    <text evidence="5">The sequence shown here is derived from an EMBL/GenBank/DDBJ whole genome shotgun (WGS) entry which is preliminary data.</text>
</comment>
<dbReference type="Proteomes" id="UP000298213">
    <property type="component" value="Unassembled WGS sequence"/>
</dbReference>
<dbReference type="GO" id="GO:0019343">
    <property type="term" value="P:cysteine biosynthetic process via cystathionine"/>
    <property type="evidence" value="ECO:0007669"/>
    <property type="project" value="TreeGrafter"/>
</dbReference>
<dbReference type="PIRSF" id="PIRSF001434">
    <property type="entry name" value="CGS"/>
    <property type="match status" value="1"/>
</dbReference>
<keyword evidence="2 3" id="KW-0663">Pyridoxal phosphate</keyword>
<protein>
    <submittedName>
        <fullName evidence="5">O-succinylhomoserine (Thiol)-lyase</fullName>
    </submittedName>
</protein>
<accession>A0A4Y8ZVU3</accession>
<dbReference type="GO" id="GO:0030170">
    <property type="term" value="F:pyridoxal phosphate binding"/>
    <property type="evidence" value="ECO:0007669"/>
    <property type="project" value="InterPro"/>
</dbReference>
<comment type="cofactor">
    <cofactor evidence="1 4">
        <name>pyridoxal 5'-phosphate</name>
        <dbReference type="ChEBI" id="CHEBI:597326"/>
    </cofactor>
</comment>
<evidence type="ECO:0000256" key="4">
    <source>
        <dbReference type="RuleBase" id="RU362118"/>
    </source>
</evidence>
<dbReference type="InterPro" id="IPR015424">
    <property type="entry name" value="PyrdxlP-dep_Trfase"/>
</dbReference>
<dbReference type="PANTHER" id="PTHR11808">
    <property type="entry name" value="TRANS-SULFURATION ENZYME FAMILY MEMBER"/>
    <property type="match status" value="1"/>
</dbReference>
<dbReference type="EMBL" id="SPDV01000007">
    <property type="protein sequence ID" value="TFI59452.1"/>
    <property type="molecule type" value="Genomic_DNA"/>
</dbReference>
<dbReference type="FunFam" id="3.40.640.10:FF:000046">
    <property type="entry name" value="Cystathionine gamma-lyase"/>
    <property type="match status" value="1"/>
</dbReference>
<keyword evidence="6" id="KW-1185">Reference proteome</keyword>
<keyword evidence="5" id="KW-0456">Lyase</keyword>
<dbReference type="InterPro" id="IPR015422">
    <property type="entry name" value="PyrdxlP-dep_Trfase_small"/>
</dbReference>
<comment type="similarity">
    <text evidence="4">Belongs to the trans-sulfuration enzymes family.</text>
</comment>
<evidence type="ECO:0000256" key="3">
    <source>
        <dbReference type="PIRSR" id="PIRSR001434-2"/>
    </source>
</evidence>
<dbReference type="PANTHER" id="PTHR11808:SF75">
    <property type="entry name" value="CYSTATHIONINE GAMMA-SYNTHASE"/>
    <property type="match status" value="1"/>
</dbReference>
<dbReference type="GO" id="GO:0004123">
    <property type="term" value="F:cystathionine gamma-lyase activity"/>
    <property type="evidence" value="ECO:0007669"/>
    <property type="project" value="TreeGrafter"/>
</dbReference>
<evidence type="ECO:0000256" key="2">
    <source>
        <dbReference type="ARBA" id="ARBA00022898"/>
    </source>
</evidence>
<proteinExistence type="inferred from homology"/>
<name>A0A4Y8ZVU3_9SPHN</name>
<dbReference type="GO" id="GO:0005737">
    <property type="term" value="C:cytoplasm"/>
    <property type="evidence" value="ECO:0007669"/>
    <property type="project" value="TreeGrafter"/>
</dbReference>
<dbReference type="InterPro" id="IPR000277">
    <property type="entry name" value="Cys/Met-Metab_PyrdxlP-dep_enz"/>
</dbReference>
<dbReference type="OrthoDB" id="9805807at2"/>
<reference evidence="5 6" key="1">
    <citation type="submission" date="2019-03" db="EMBL/GenBank/DDBJ databases">
        <title>Genome sequence of Sphingomonas sp. 17J27-24.</title>
        <authorList>
            <person name="Kim M."/>
            <person name="Maeng S."/>
            <person name="Sathiyaraj S."/>
        </authorList>
    </citation>
    <scope>NUCLEOTIDE SEQUENCE [LARGE SCALE GENOMIC DNA]</scope>
    <source>
        <strain evidence="5 6">17J27-24</strain>
    </source>
</reference>
<dbReference type="InterPro" id="IPR015421">
    <property type="entry name" value="PyrdxlP-dep_Trfase_major"/>
</dbReference>
<dbReference type="SUPFAM" id="SSF53383">
    <property type="entry name" value="PLP-dependent transferases"/>
    <property type="match status" value="1"/>
</dbReference>
<sequence length="381" mass="39889">MGETRKPATIVAAAHVARDPGFRGVVPPVVVSDTYQWEDSDTKPDYDYSRTVSPNRDLVIDALAALEGAAGGVVTGSGQSAALLALLILPAGAHVVAPHDCYGGTYRLIKGLEDQGKLRASFVDMADPAALADVLDGGADLLWIETPSNPLLRVTDIARVAAAGRSAGALVCADNTLATPLRQRPLALGCDLVMHSTTKALNGHSDLFGGALLAGDPALVEQLQWWSNAAGLNASAQDSAQLLRGLRTLNLRLDRQEASARRVAEWLAAHPKVQGVNYPGLADHPGHEVAAAQQDGPGFMISFRVRGDAPAFLAALELVTLASSLGSFATLICKPATMTHRGMPPEAQAEAGIAPDLLRLSVGLEDADDLIADLERGFSRL</sequence>
<dbReference type="Gene3D" id="3.40.640.10">
    <property type="entry name" value="Type I PLP-dependent aspartate aminotransferase-like (Major domain)"/>
    <property type="match status" value="1"/>
</dbReference>
<dbReference type="GO" id="GO:0019346">
    <property type="term" value="P:transsulfuration"/>
    <property type="evidence" value="ECO:0007669"/>
    <property type="project" value="InterPro"/>
</dbReference>
<gene>
    <name evidence="5" type="ORF">E2493_04475</name>
</gene>